<dbReference type="GO" id="GO:0005524">
    <property type="term" value="F:ATP binding"/>
    <property type="evidence" value="ECO:0007669"/>
    <property type="project" value="UniProtKB-UniRule"/>
</dbReference>
<reference evidence="5 6" key="1">
    <citation type="journal article" date="2018" name="Int. J. Syst. Evol. Microbiol.">
        <title>Lactobacillus bambusae sp. nov., isolated from a traditional fermented Ma-bamboo shoots of Taiwan.</title>
        <authorList>
            <person name="Wang L.-T."/>
        </authorList>
    </citation>
    <scope>NUCLEOTIDE SEQUENCE [LARGE SCALE GENOMIC DNA]</scope>
    <source>
        <strain evidence="5 6">BS-W1</strain>
    </source>
</reference>
<dbReference type="SUPFAM" id="SSF52374">
    <property type="entry name" value="Nucleotidylyl transferase"/>
    <property type="match status" value="1"/>
</dbReference>
<dbReference type="PIRSF" id="PIRSF005751">
    <property type="entry name" value="Acet_citr_lig"/>
    <property type="match status" value="1"/>
</dbReference>
<dbReference type="GO" id="GO:0016829">
    <property type="term" value="F:lyase activity"/>
    <property type="evidence" value="ECO:0007669"/>
    <property type="project" value="UniProtKB-KW"/>
</dbReference>
<keyword evidence="1 3" id="KW-0547">Nucleotide-binding</keyword>
<evidence type="ECO:0000256" key="1">
    <source>
        <dbReference type="ARBA" id="ARBA00022741"/>
    </source>
</evidence>
<keyword evidence="3 5" id="KW-0436">Ligase</keyword>
<dbReference type="PANTHER" id="PTHR40599:SF1">
    <property type="entry name" value="[CITRATE [PRO-3S]-LYASE] LIGASE"/>
    <property type="match status" value="1"/>
</dbReference>
<organism evidence="5 6">
    <name type="scientific">Levilactobacillus bambusae</name>
    <dbReference type="NCBI Taxonomy" id="2024736"/>
    <lineage>
        <taxon>Bacteria</taxon>
        <taxon>Bacillati</taxon>
        <taxon>Bacillota</taxon>
        <taxon>Bacilli</taxon>
        <taxon>Lactobacillales</taxon>
        <taxon>Lactobacillaceae</taxon>
        <taxon>Levilactobacillus</taxon>
    </lineage>
</organism>
<dbReference type="OrthoDB" id="9779753at2"/>
<name>A0A2V1N0S2_9LACO</name>
<evidence type="ECO:0000259" key="4">
    <source>
        <dbReference type="SMART" id="SM00764"/>
    </source>
</evidence>
<dbReference type="InterPro" id="IPR004821">
    <property type="entry name" value="Cyt_trans-like"/>
</dbReference>
<evidence type="ECO:0000313" key="5">
    <source>
        <dbReference type="EMBL" id="PWG00837.1"/>
    </source>
</evidence>
<keyword evidence="6" id="KW-1185">Reference proteome</keyword>
<dbReference type="InterPro" id="IPR013166">
    <property type="entry name" value="Citrate_lyase_ligase_C"/>
</dbReference>
<gene>
    <name evidence="5" type="primary">citC</name>
    <name evidence="5" type="ORF">DCM90_01275</name>
</gene>
<dbReference type="InterPro" id="IPR005216">
    <property type="entry name" value="Citrate_lyase_ligase"/>
</dbReference>
<dbReference type="AlphaFoldDB" id="A0A2V1N0S2"/>
<sequence length="348" mass="38699">MAGQVVDLYLNQEGTFNEWQTFLQSLGISNFSTTETSVIDETVGIFDGDRLVATGSVSNNVLKYIGVCNQNQTQGTYFNMIVTELLARLAQRGIFHVFVFTKPQYSQSFQHLGFSELAQSADGALLETGDVTIQTYLDTIPQLPGQSIAGIVMNANPFTRGHRYLVERAAEEADAVYVFVVNTDSSLFTTEERVGLVTAGLADLNNVLVVSGGDYMVSYATFPAYFLTSPEKEITYQTTLDARIFKNWVAKERHITTRYVGSEPRSRTTAIYNSVLQRELPPEVAVKVIERRSANHDVISARTVREMIAADDLTHLAVLVPDTTAKYIQEHLTDLQKRIKKGMKIDGN</sequence>
<evidence type="ECO:0000256" key="3">
    <source>
        <dbReference type="PIRNR" id="PIRNR005751"/>
    </source>
</evidence>
<comment type="caution">
    <text evidence="5">The sequence shown here is derived from an EMBL/GenBank/DDBJ whole genome shotgun (WGS) entry which is preliminary data.</text>
</comment>
<protein>
    <recommendedName>
        <fullName evidence="3">[Citrate [pro-3S]-lyase] ligase</fullName>
        <ecNumber evidence="3">6.2.1.22</ecNumber>
    </recommendedName>
</protein>
<dbReference type="NCBIfam" id="TIGR00125">
    <property type="entry name" value="cyt_tran_rel"/>
    <property type="match status" value="1"/>
</dbReference>
<dbReference type="EMBL" id="QCXQ01000001">
    <property type="protein sequence ID" value="PWG00837.1"/>
    <property type="molecule type" value="Genomic_DNA"/>
</dbReference>
<evidence type="ECO:0000313" key="6">
    <source>
        <dbReference type="Proteomes" id="UP000245080"/>
    </source>
</evidence>
<dbReference type="RefSeq" id="WP_109249550.1">
    <property type="nucleotide sequence ID" value="NZ_QCXQ01000001.1"/>
</dbReference>
<dbReference type="Gene3D" id="3.40.50.620">
    <property type="entry name" value="HUPs"/>
    <property type="match status" value="1"/>
</dbReference>
<dbReference type="EC" id="6.2.1.22" evidence="3"/>
<proteinExistence type="predicted"/>
<keyword evidence="2 3" id="KW-0067">ATP-binding</keyword>
<dbReference type="GO" id="GO:0008771">
    <property type="term" value="F:[citrate (pro-3S)-lyase] ligase activity"/>
    <property type="evidence" value="ECO:0007669"/>
    <property type="project" value="UniProtKB-EC"/>
</dbReference>
<dbReference type="PANTHER" id="PTHR40599">
    <property type="entry name" value="[CITRATE [PRO-3S]-LYASE] LIGASE"/>
    <property type="match status" value="1"/>
</dbReference>
<dbReference type="InterPro" id="IPR014729">
    <property type="entry name" value="Rossmann-like_a/b/a_fold"/>
</dbReference>
<dbReference type="Pfam" id="PF08218">
    <property type="entry name" value="Citrate_ly_lig"/>
    <property type="match status" value="1"/>
</dbReference>
<dbReference type="SMART" id="SM00764">
    <property type="entry name" value="Citrate_ly_lig"/>
    <property type="match status" value="1"/>
</dbReference>
<comment type="function">
    <text evidence="3">Acetylation of prosthetic group (2-(5''-phosphoribosyl)-3'-dephosphocoenzyme-A) of the gamma subunit of citrate lyase.</text>
</comment>
<keyword evidence="5" id="KW-0456">Lyase</keyword>
<accession>A0A2V1N0S2</accession>
<dbReference type="NCBIfam" id="TIGR00124">
    <property type="entry name" value="cit_ly_ligase"/>
    <property type="match status" value="1"/>
</dbReference>
<comment type="catalytic activity">
    <reaction evidence="3">
        <text>holo-[citrate lyase ACP] + acetate + ATP = acetyl-[citrate lyase ACP] + AMP + diphosphate</text>
        <dbReference type="Rhea" id="RHEA:23788"/>
        <dbReference type="Rhea" id="RHEA-COMP:10158"/>
        <dbReference type="Rhea" id="RHEA-COMP:13710"/>
        <dbReference type="ChEBI" id="CHEBI:30089"/>
        <dbReference type="ChEBI" id="CHEBI:30616"/>
        <dbReference type="ChEBI" id="CHEBI:33019"/>
        <dbReference type="ChEBI" id="CHEBI:82683"/>
        <dbReference type="ChEBI" id="CHEBI:137976"/>
        <dbReference type="ChEBI" id="CHEBI:456215"/>
        <dbReference type="EC" id="6.2.1.22"/>
    </reaction>
</comment>
<dbReference type="Proteomes" id="UP000245080">
    <property type="component" value="Unassembled WGS sequence"/>
</dbReference>
<evidence type="ECO:0000256" key="2">
    <source>
        <dbReference type="ARBA" id="ARBA00022840"/>
    </source>
</evidence>
<feature type="domain" description="Citrate lyase ligase C-terminal" evidence="4">
    <location>
        <begin position="148"/>
        <end position="328"/>
    </location>
</feature>